<reference evidence="6 7" key="1">
    <citation type="submission" date="2016-08" db="EMBL/GenBank/DDBJ databases">
        <title>Genomes of anaerobic fungi encode conserved fungal cellulosomes for biomass hydrolysis.</title>
        <authorList>
            <consortium name="DOE Joint Genome Institute"/>
            <person name="Haitjema C.H."/>
            <person name="Gilmore S.P."/>
            <person name="Henske J.K."/>
            <person name="Solomon K.V."/>
            <person name="De Groot R."/>
            <person name="Kuo A."/>
            <person name="Mondo S.J."/>
            <person name="Salamov A.A."/>
            <person name="Labutti K."/>
            <person name="Zhao Z."/>
            <person name="Chiniquy J."/>
            <person name="Barry K."/>
            <person name="Brewer H.M."/>
            <person name="Purvine S.O."/>
            <person name="Wright A.T."/>
            <person name="Boxma B."/>
            <person name="Van Alen T."/>
            <person name="Hackstein J.H."/>
            <person name="Baker S.E."/>
            <person name="Grigoriev I.V."/>
            <person name="O'Malley M.A."/>
        </authorList>
    </citation>
    <scope>NUCLEOTIDE SEQUENCE [LARGE SCALE GENOMIC DNA]</scope>
    <source>
        <strain evidence="7">finn</strain>
    </source>
</reference>
<evidence type="ECO:0000259" key="5">
    <source>
        <dbReference type="PROSITE" id="PS50192"/>
    </source>
</evidence>
<dbReference type="InterPro" id="IPR000727">
    <property type="entry name" value="T_SNARE_dom"/>
</dbReference>
<evidence type="ECO:0000313" key="6">
    <source>
        <dbReference type="EMBL" id="ORX50639.1"/>
    </source>
</evidence>
<keyword evidence="3" id="KW-0175">Coiled coil</keyword>
<evidence type="ECO:0000256" key="3">
    <source>
        <dbReference type="SAM" id="Coils"/>
    </source>
</evidence>
<evidence type="ECO:0000313" key="7">
    <source>
        <dbReference type="Proteomes" id="UP000193719"/>
    </source>
</evidence>
<dbReference type="PROSITE" id="PS50192">
    <property type="entry name" value="T_SNARE"/>
    <property type="match status" value="1"/>
</dbReference>
<proteinExistence type="inferred from homology"/>
<dbReference type="InterPro" id="IPR010989">
    <property type="entry name" value="SNARE"/>
</dbReference>
<keyword evidence="4" id="KW-0812">Transmembrane</keyword>
<dbReference type="OrthoDB" id="10255013at2759"/>
<evidence type="ECO:0000256" key="2">
    <source>
        <dbReference type="ARBA" id="ARBA00009063"/>
    </source>
</evidence>
<comment type="subcellular location">
    <subcellularLocation>
        <location evidence="1">Membrane</location>
        <topology evidence="1">Single-pass type IV membrane protein</topology>
    </subcellularLocation>
</comment>
<dbReference type="GO" id="GO:0012505">
    <property type="term" value="C:endomembrane system"/>
    <property type="evidence" value="ECO:0007669"/>
    <property type="project" value="TreeGrafter"/>
</dbReference>
<accession>A0A1Y1V9J7</accession>
<dbReference type="GO" id="GO:0006886">
    <property type="term" value="P:intracellular protein transport"/>
    <property type="evidence" value="ECO:0007669"/>
    <property type="project" value="TreeGrafter"/>
</dbReference>
<dbReference type="GO" id="GO:0031201">
    <property type="term" value="C:SNARE complex"/>
    <property type="evidence" value="ECO:0007669"/>
    <property type="project" value="TreeGrafter"/>
</dbReference>
<keyword evidence="4" id="KW-0472">Membrane</keyword>
<dbReference type="Gene3D" id="1.20.5.110">
    <property type="match status" value="1"/>
</dbReference>
<dbReference type="AlphaFoldDB" id="A0A1Y1V9J7"/>
<dbReference type="PANTHER" id="PTHR19957">
    <property type="entry name" value="SYNTAXIN"/>
    <property type="match status" value="1"/>
</dbReference>
<evidence type="ECO:0000256" key="4">
    <source>
        <dbReference type="SAM" id="Phobius"/>
    </source>
</evidence>
<dbReference type="InterPro" id="IPR045242">
    <property type="entry name" value="Syntaxin"/>
</dbReference>
<feature type="transmembrane region" description="Helical" evidence="4">
    <location>
        <begin position="270"/>
        <end position="291"/>
    </location>
</feature>
<name>A0A1Y1V9J7_9FUNG</name>
<dbReference type="GO" id="GO:0006906">
    <property type="term" value="P:vesicle fusion"/>
    <property type="evidence" value="ECO:0007669"/>
    <property type="project" value="TreeGrafter"/>
</dbReference>
<evidence type="ECO:0000256" key="1">
    <source>
        <dbReference type="ARBA" id="ARBA00004211"/>
    </source>
</evidence>
<dbReference type="EMBL" id="MCFH01000020">
    <property type="protein sequence ID" value="ORX50639.1"/>
    <property type="molecule type" value="Genomic_DNA"/>
</dbReference>
<dbReference type="Proteomes" id="UP000193719">
    <property type="component" value="Unassembled WGS sequence"/>
</dbReference>
<comment type="similarity">
    <text evidence="2">Belongs to the syntaxin family.</text>
</comment>
<dbReference type="PANTHER" id="PTHR19957:SF307">
    <property type="entry name" value="PROTEIN SSO1-RELATED"/>
    <property type="match status" value="1"/>
</dbReference>
<dbReference type="GO" id="GO:0005484">
    <property type="term" value="F:SNAP receptor activity"/>
    <property type="evidence" value="ECO:0007669"/>
    <property type="project" value="TreeGrafter"/>
</dbReference>
<organism evidence="6 7">
    <name type="scientific">Piromyces finnis</name>
    <dbReference type="NCBI Taxonomy" id="1754191"/>
    <lineage>
        <taxon>Eukaryota</taxon>
        <taxon>Fungi</taxon>
        <taxon>Fungi incertae sedis</taxon>
        <taxon>Chytridiomycota</taxon>
        <taxon>Chytridiomycota incertae sedis</taxon>
        <taxon>Neocallimastigomycetes</taxon>
        <taxon>Neocallimastigales</taxon>
        <taxon>Neocallimastigaceae</taxon>
        <taxon>Piromyces</taxon>
    </lineage>
</organism>
<sequence>MAVRDRLLELEYNDEGSSQTLYEVDIEDKDRNYDQLFFDKINQLKTNLSGCYDHVNTIKEFQKRALLSMFKDSDIARTNDLIDNLINTTNSKIQFIINEIKGLDYDTCRKNFTESEVLMRKSQQKIMMNKVKDFIKEFTMIQQEYEKQIQERIIRQHNIVNPNEAFNSKENNYSQYQVFADEILSSKLNNNKRKQNEAQSIYKNMKAIEKSITDLFTLSKEIQIMLESQNEKINEVTVKIEDANNDIEEGNEELASAIEKGKSIRRTYKYITYIVASIASIAIIYLALIFLV</sequence>
<dbReference type="Gene3D" id="1.20.58.70">
    <property type="match status" value="1"/>
</dbReference>
<dbReference type="STRING" id="1754191.A0A1Y1V9J7"/>
<comment type="caution">
    <text evidence="6">The sequence shown here is derived from an EMBL/GenBank/DDBJ whole genome shotgun (WGS) entry which is preliminary data.</text>
</comment>
<dbReference type="GO" id="GO:0048278">
    <property type="term" value="P:vesicle docking"/>
    <property type="evidence" value="ECO:0007669"/>
    <property type="project" value="TreeGrafter"/>
</dbReference>
<dbReference type="GO" id="GO:0006887">
    <property type="term" value="P:exocytosis"/>
    <property type="evidence" value="ECO:0007669"/>
    <property type="project" value="TreeGrafter"/>
</dbReference>
<dbReference type="SUPFAM" id="SSF47661">
    <property type="entry name" value="t-snare proteins"/>
    <property type="match status" value="1"/>
</dbReference>
<keyword evidence="7" id="KW-1185">Reference proteome</keyword>
<dbReference type="GO" id="GO:0000149">
    <property type="term" value="F:SNARE binding"/>
    <property type="evidence" value="ECO:0007669"/>
    <property type="project" value="TreeGrafter"/>
</dbReference>
<protein>
    <submittedName>
        <fullName evidence="6">t-SNARE</fullName>
    </submittedName>
</protein>
<gene>
    <name evidence="6" type="ORF">BCR36DRAFT_351785</name>
</gene>
<feature type="coiled-coil region" evidence="3">
    <location>
        <begin position="226"/>
        <end position="260"/>
    </location>
</feature>
<dbReference type="SMART" id="SM00397">
    <property type="entry name" value="t_SNARE"/>
    <property type="match status" value="1"/>
</dbReference>
<dbReference type="GO" id="GO:0005886">
    <property type="term" value="C:plasma membrane"/>
    <property type="evidence" value="ECO:0007669"/>
    <property type="project" value="TreeGrafter"/>
</dbReference>
<reference evidence="6 7" key="2">
    <citation type="submission" date="2016-08" db="EMBL/GenBank/DDBJ databases">
        <title>Pervasive Adenine N6-methylation of Active Genes in Fungi.</title>
        <authorList>
            <consortium name="DOE Joint Genome Institute"/>
            <person name="Mondo S.J."/>
            <person name="Dannebaum R.O."/>
            <person name="Kuo R.C."/>
            <person name="Labutti K."/>
            <person name="Haridas S."/>
            <person name="Kuo A."/>
            <person name="Salamov A."/>
            <person name="Ahrendt S.R."/>
            <person name="Lipzen A."/>
            <person name="Sullivan W."/>
            <person name="Andreopoulos W.B."/>
            <person name="Clum A."/>
            <person name="Lindquist E."/>
            <person name="Daum C."/>
            <person name="Ramamoorthy G.K."/>
            <person name="Gryganskyi A."/>
            <person name="Culley D."/>
            <person name="Magnuson J.K."/>
            <person name="James T.Y."/>
            <person name="O'Malley M.A."/>
            <person name="Stajich J.E."/>
            <person name="Spatafora J.W."/>
            <person name="Visel A."/>
            <person name="Grigoriev I.V."/>
        </authorList>
    </citation>
    <scope>NUCLEOTIDE SEQUENCE [LARGE SCALE GENOMIC DNA]</scope>
    <source>
        <strain evidence="7">finn</strain>
    </source>
</reference>
<keyword evidence="4" id="KW-1133">Transmembrane helix</keyword>
<feature type="domain" description="T-SNARE coiled-coil homology" evidence="5">
    <location>
        <begin position="195"/>
        <end position="257"/>
    </location>
</feature>